<keyword evidence="3" id="KW-0689">Ribosomal protein</keyword>
<dbReference type="GO" id="GO:0032259">
    <property type="term" value="P:methylation"/>
    <property type="evidence" value="ECO:0007669"/>
    <property type="project" value="UniProtKB-KW"/>
</dbReference>
<dbReference type="InterPro" id="IPR050078">
    <property type="entry name" value="Ribosomal_L11_MeTrfase_PrmA"/>
</dbReference>
<dbReference type="PANTHER" id="PTHR43648:SF1">
    <property type="entry name" value="ELECTRON TRANSFER FLAVOPROTEIN BETA SUBUNIT LYSINE METHYLTRANSFERASE"/>
    <property type="match status" value="1"/>
</dbReference>
<keyword evidence="4" id="KW-1185">Reference proteome</keyword>
<dbReference type="EMBL" id="BONU01000015">
    <property type="protein sequence ID" value="GIG74173.1"/>
    <property type="molecule type" value="Genomic_DNA"/>
</dbReference>
<dbReference type="Pfam" id="PF06325">
    <property type="entry name" value="PrmA"/>
    <property type="match status" value="1"/>
</dbReference>
<sequence>MTSDVKTSDFIRSHTRLNTPSAVPELLLHLADEPIELWERTEQERGDQLPPPFWAFAWAGGQALARYVLDHPELVRGRVVCDLAAGSGLVAIAAARAGAARVTAVEIDPLATAAIAVNTAANGVDVTVTLGDILDGDAAGAEVVLAGDVFYSRPMTERVLPFLQRARAGGARVLVGDPGRAYLPRALFTTVAKYDIPVTQALESADTKPTTVWELP</sequence>
<evidence type="ECO:0000256" key="2">
    <source>
        <dbReference type="ARBA" id="ARBA00022679"/>
    </source>
</evidence>
<dbReference type="SUPFAM" id="SSF53335">
    <property type="entry name" value="S-adenosyl-L-methionine-dependent methyltransferases"/>
    <property type="match status" value="1"/>
</dbReference>
<dbReference type="GO" id="GO:0005840">
    <property type="term" value="C:ribosome"/>
    <property type="evidence" value="ECO:0007669"/>
    <property type="project" value="UniProtKB-KW"/>
</dbReference>
<dbReference type="Gene3D" id="3.40.50.150">
    <property type="entry name" value="Vaccinia Virus protein VP39"/>
    <property type="match status" value="1"/>
</dbReference>
<keyword evidence="2" id="KW-0808">Transferase</keyword>
<reference evidence="3" key="1">
    <citation type="submission" date="2021-01" db="EMBL/GenBank/DDBJ databases">
        <title>Whole genome shotgun sequence of Planosporangium flavigriseum NBRC 105377.</title>
        <authorList>
            <person name="Komaki H."/>
            <person name="Tamura T."/>
        </authorList>
    </citation>
    <scope>NUCLEOTIDE SEQUENCE</scope>
    <source>
        <strain evidence="3">NBRC 105377</strain>
    </source>
</reference>
<protein>
    <submittedName>
        <fullName evidence="3">50S ribosomal protein L11 methyltransferase</fullName>
    </submittedName>
</protein>
<evidence type="ECO:0000256" key="1">
    <source>
        <dbReference type="ARBA" id="ARBA00022603"/>
    </source>
</evidence>
<proteinExistence type="predicted"/>
<dbReference type="PANTHER" id="PTHR43648">
    <property type="entry name" value="ELECTRON TRANSFER FLAVOPROTEIN BETA SUBUNIT LYSINE METHYLTRANSFERASE"/>
    <property type="match status" value="1"/>
</dbReference>
<gene>
    <name evidence="3" type="ORF">Pfl04_25770</name>
</gene>
<dbReference type="AlphaFoldDB" id="A0A8J3LPC2"/>
<dbReference type="Proteomes" id="UP000653674">
    <property type="component" value="Unassembled WGS sequence"/>
</dbReference>
<keyword evidence="3" id="KW-0687">Ribonucleoprotein</keyword>
<comment type="caution">
    <text evidence="3">The sequence shown here is derived from an EMBL/GenBank/DDBJ whole genome shotgun (WGS) entry which is preliminary data.</text>
</comment>
<evidence type="ECO:0000313" key="4">
    <source>
        <dbReference type="Proteomes" id="UP000653674"/>
    </source>
</evidence>
<accession>A0A8J3LPC2</accession>
<evidence type="ECO:0000313" key="3">
    <source>
        <dbReference type="EMBL" id="GIG74173.1"/>
    </source>
</evidence>
<dbReference type="InterPro" id="IPR029063">
    <property type="entry name" value="SAM-dependent_MTases_sf"/>
</dbReference>
<dbReference type="GO" id="GO:0016279">
    <property type="term" value="F:protein-lysine N-methyltransferase activity"/>
    <property type="evidence" value="ECO:0007669"/>
    <property type="project" value="TreeGrafter"/>
</dbReference>
<name>A0A8J3LPC2_9ACTN</name>
<organism evidence="3 4">
    <name type="scientific">Planosporangium flavigriseum</name>
    <dbReference type="NCBI Taxonomy" id="373681"/>
    <lineage>
        <taxon>Bacteria</taxon>
        <taxon>Bacillati</taxon>
        <taxon>Actinomycetota</taxon>
        <taxon>Actinomycetes</taxon>
        <taxon>Micromonosporales</taxon>
        <taxon>Micromonosporaceae</taxon>
        <taxon>Planosporangium</taxon>
    </lineage>
</organism>
<keyword evidence="1 3" id="KW-0489">Methyltransferase</keyword>